<dbReference type="EMBL" id="LRPC01000028">
    <property type="protein sequence ID" value="KYG74174.1"/>
    <property type="molecule type" value="Genomic_DNA"/>
</dbReference>
<dbReference type="PROSITE" id="PS51012">
    <property type="entry name" value="ABC_TM2"/>
    <property type="match status" value="1"/>
</dbReference>
<dbReference type="PANTHER" id="PTHR30413:SF8">
    <property type="entry name" value="TRANSPORT PERMEASE PROTEIN"/>
    <property type="match status" value="1"/>
</dbReference>
<protein>
    <recommendedName>
        <fullName evidence="9">Transport permease protein</fullName>
    </recommendedName>
</protein>
<dbReference type="PANTHER" id="PTHR30413">
    <property type="entry name" value="INNER MEMBRANE TRANSPORT PERMEASE"/>
    <property type="match status" value="1"/>
</dbReference>
<accession>A0A150X662</accession>
<comment type="caution">
    <text evidence="9">Lacks conserved residue(s) required for the propagation of feature annotation.</text>
</comment>
<proteinExistence type="inferred from homology"/>
<feature type="domain" description="ABC transmembrane type-2" evidence="10">
    <location>
        <begin position="48"/>
        <end position="274"/>
    </location>
</feature>
<evidence type="ECO:0000256" key="1">
    <source>
        <dbReference type="ARBA" id="ARBA00004429"/>
    </source>
</evidence>
<dbReference type="Pfam" id="PF01061">
    <property type="entry name" value="ABC2_membrane"/>
    <property type="match status" value="1"/>
</dbReference>
<gene>
    <name evidence="11" type="ORF">AWW68_16120</name>
</gene>
<keyword evidence="5" id="KW-0997">Cell inner membrane</keyword>
<evidence type="ECO:0000256" key="9">
    <source>
        <dbReference type="RuleBase" id="RU361157"/>
    </source>
</evidence>
<feature type="transmembrane region" description="Helical" evidence="9">
    <location>
        <begin position="51"/>
        <end position="74"/>
    </location>
</feature>
<dbReference type="AlphaFoldDB" id="A0A150X662"/>
<dbReference type="GO" id="GO:0015920">
    <property type="term" value="P:lipopolysaccharide transport"/>
    <property type="evidence" value="ECO:0007669"/>
    <property type="project" value="TreeGrafter"/>
</dbReference>
<name>A0A150X662_9BACT</name>
<evidence type="ECO:0000256" key="2">
    <source>
        <dbReference type="ARBA" id="ARBA00007783"/>
    </source>
</evidence>
<sequence>MSQEHWDTVIEPKSALFDLKIKELRQYKDLLLLFVRRDLVAQYKQTILGPIWYFIQPILTTLTYVLIFGNVAGLSTDGLPKMLFYLAGVTSWRYFADSLTKTSETFSKNADIFGKVYFPRAIMPISITITNLVTYGVQLILFFAFYAYYVVSRQFDLSIQRELALFPVLIFIMMLLGLGFGFILSALTTKYRDLKFLITFGVQLLMYGTPVIYPLSSIPEEYKIYIMANPMTPIIETFRYMFLGTGTLDYGHLLYSTVFAIVLFIIGLAIFNRTEKNFMDTV</sequence>
<evidence type="ECO:0000313" key="11">
    <source>
        <dbReference type="EMBL" id="KYG74174.1"/>
    </source>
</evidence>
<dbReference type="RefSeq" id="WP_068223769.1">
    <property type="nucleotide sequence ID" value="NZ_LRPC01000028.1"/>
</dbReference>
<evidence type="ECO:0000256" key="6">
    <source>
        <dbReference type="ARBA" id="ARBA00022692"/>
    </source>
</evidence>
<feature type="transmembrane region" description="Helical" evidence="9">
    <location>
        <begin position="132"/>
        <end position="151"/>
    </location>
</feature>
<dbReference type="InterPro" id="IPR047817">
    <property type="entry name" value="ABC2_TM_bact-type"/>
</dbReference>
<feature type="transmembrane region" description="Helical" evidence="9">
    <location>
        <begin position="163"/>
        <end position="184"/>
    </location>
</feature>
<evidence type="ECO:0000256" key="3">
    <source>
        <dbReference type="ARBA" id="ARBA00022448"/>
    </source>
</evidence>
<evidence type="ECO:0000259" key="10">
    <source>
        <dbReference type="PROSITE" id="PS51012"/>
    </source>
</evidence>
<evidence type="ECO:0000256" key="5">
    <source>
        <dbReference type="ARBA" id="ARBA00022519"/>
    </source>
</evidence>
<keyword evidence="4 9" id="KW-1003">Cell membrane</keyword>
<dbReference type="Proteomes" id="UP000075606">
    <property type="component" value="Unassembled WGS sequence"/>
</dbReference>
<dbReference type="PIRSF" id="PIRSF006648">
    <property type="entry name" value="DrrB"/>
    <property type="match status" value="1"/>
</dbReference>
<dbReference type="OrthoDB" id="9786910at2"/>
<keyword evidence="6 9" id="KW-0812">Transmembrane</keyword>
<keyword evidence="12" id="KW-1185">Reference proteome</keyword>
<evidence type="ECO:0000313" key="12">
    <source>
        <dbReference type="Proteomes" id="UP000075606"/>
    </source>
</evidence>
<feature type="transmembrane region" description="Helical" evidence="9">
    <location>
        <begin position="196"/>
        <end position="215"/>
    </location>
</feature>
<evidence type="ECO:0000256" key="4">
    <source>
        <dbReference type="ARBA" id="ARBA00022475"/>
    </source>
</evidence>
<keyword evidence="3 9" id="KW-0813">Transport</keyword>
<dbReference type="InterPro" id="IPR013525">
    <property type="entry name" value="ABC2_TM"/>
</dbReference>
<keyword evidence="7 9" id="KW-1133">Transmembrane helix</keyword>
<dbReference type="GO" id="GO:0043190">
    <property type="term" value="C:ATP-binding cassette (ABC) transporter complex"/>
    <property type="evidence" value="ECO:0007669"/>
    <property type="project" value="InterPro"/>
</dbReference>
<evidence type="ECO:0000256" key="7">
    <source>
        <dbReference type="ARBA" id="ARBA00022989"/>
    </source>
</evidence>
<feature type="transmembrane region" description="Helical" evidence="9">
    <location>
        <begin position="250"/>
        <end position="271"/>
    </location>
</feature>
<dbReference type="GO" id="GO:0140359">
    <property type="term" value="F:ABC-type transporter activity"/>
    <property type="evidence" value="ECO:0007669"/>
    <property type="project" value="InterPro"/>
</dbReference>
<comment type="caution">
    <text evidence="11">The sequence shown here is derived from an EMBL/GenBank/DDBJ whole genome shotgun (WGS) entry which is preliminary data.</text>
</comment>
<keyword evidence="8 9" id="KW-0472">Membrane</keyword>
<organism evidence="11 12">
    <name type="scientific">Roseivirga spongicola</name>
    <dbReference type="NCBI Taxonomy" id="333140"/>
    <lineage>
        <taxon>Bacteria</taxon>
        <taxon>Pseudomonadati</taxon>
        <taxon>Bacteroidota</taxon>
        <taxon>Cytophagia</taxon>
        <taxon>Cytophagales</taxon>
        <taxon>Roseivirgaceae</taxon>
        <taxon>Roseivirga</taxon>
    </lineage>
</organism>
<comment type="similarity">
    <text evidence="2 9">Belongs to the ABC-2 integral membrane protein family.</text>
</comment>
<evidence type="ECO:0000256" key="8">
    <source>
        <dbReference type="ARBA" id="ARBA00023136"/>
    </source>
</evidence>
<dbReference type="InterPro" id="IPR000412">
    <property type="entry name" value="ABC_2_transport"/>
</dbReference>
<comment type="subcellular location">
    <subcellularLocation>
        <location evidence="1">Cell inner membrane</location>
        <topology evidence="1">Multi-pass membrane protein</topology>
    </subcellularLocation>
    <subcellularLocation>
        <location evidence="9">Cell membrane</location>
        <topology evidence="9">Multi-pass membrane protein</topology>
    </subcellularLocation>
</comment>
<reference evidence="11 12" key="1">
    <citation type="submission" date="2016-01" db="EMBL/GenBank/DDBJ databases">
        <title>Genome sequencing of Roseivirga spongicola UST030701-084.</title>
        <authorList>
            <person name="Selvaratnam C."/>
            <person name="Thevarajoo S."/>
            <person name="Goh K.M."/>
            <person name="Ee R."/>
            <person name="Chan K.-G."/>
            <person name="Chong C.S."/>
        </authorList>
    </citation>
    <scope>NUCLEOTIDE SEQUENCE [LARGE SCALE GENOMIC DNA]</scope>
    <source>
        <strain evidence="11 12">UST030701-084</strain>
    </source>
</reference>
<dbReference type="STRING" id="333140.AWW68_16120"/>